<reference evidence="1" key="1">
    <citation type="submission" date="2018-02" db="EMBL/GenBank/DDBJ databases">
        <title>The genomes of Aspergillus section Nigri reveals drivers in fungal speciation.</title>
        <authorList>
            <consortium name="DOE Joint Genome Institute"/>
            <person name="Vesth T.C."/>
            <person name="Nybo J."/>
            <person name="Theobald S."/>
            <person name="Brandl J."/>
            <person name="Frisvad J.C."/>
            <person name="Nielsen K.F."/>
            <person name="Lyhne E.K."/>
            <person name="Kogle M.E."/>
            <person name="Kuo A."/>
            <person name="Riley R."/>
            <person name="Clum A."/>
            <person name="Nolan M."/>
            <person name="Lipzen A."/>
            <person name="Salamov A."/>
            <person name="Henrissat B."/>
            <person name="Wiebenga A."/>
            <person name="De vries R.P."/>
            <person name="Grigoriev I.V."/>
            <person name="Mortensen U.H."/>
            <person name="Andersen M.R."/>
            <person name="Baker S.E."/>
        </authorList>
    </citation>
    <scope>NUCLEOTIDE SEQUENCE</scope>
    <source>
        <strain evidence="1">CBS 115574</strain>
    </source>
</reference>
<organism evidence="1 2">
    <name type="scientific">Aspergillus costaricaensis CBS 115574</name>
    <dbReference type="NCBI Taxonomy" id="1448317"/>
    <lineage>
        <taxon>Eukaryota</taxon>
        <taxon>Fungi</taxon>
        <taxon>Dikarya</taxon>
        <taxon>Ascomycota</taxon>
        <taxon>Pezizomycotina</taxon>
        <taxon>Eurotiomycetes</taxon>
        <taxon>Eurotiomycetidae</taxon>
        <taxon>Eurotiales</taxon>
        <taxon>Aspergillaceae</taxon>
        <taxon>Aspergillus</taxon>
        <taxon>Aspergillus subgen. Circumdati</taxon>
    </lineage>
</organism>
<accession>A0ACD1IEL0</accession>
<gene>
    <name evidence="1" type="ORF">BO79DRAFT_217478</name>
</gene>
<proteinExistence type="predicted"/>
<dbReference type="Proteomes" id="UP000249748">
    <property type="component" value="Unassembled WGS sequence"/>
</dbReference>
<evidence type="ECO:0000313" key="1">
    <source>
        <dbReference type="EMBL" id="RAK88739.1"/>
    </source>
</evidence>
<evidence type="ECO:0000313" key="2">
    <source>
        <dbReference type="Proteomes" id="UP000249748"/>
    </source>
</evidence>
<protein>
    <submittedName>
        <fullName evidence="1">Uncharacterized protein</fullName>
    </submittedName>
</protein>
<sequence>MTKTAEESCEVYHDLGPAIHPSIHPSIHPPIHPLPMHAPYKGPWHGCVIEKSQQTDLTSYQHVLRSIYPTGRTGKSIRMQATGGTLAGMVCLAPDFPWGSHTGLTTFRHVPGKSKVKSVTSIQVNHSVTPYSIRLGREGAEGGGHEEGPAIFWFLL</sequence>
<keyword evidence="2" id="KW-1185">Reference proteome</keyword>
<dbReference type="EMBL" id="KZ824549">
    <property type="protein sequence ID" value="RAK88739.1"/>
    <property type="molecule type" value="Genomic_DNA"/>
</dbReference>
<name>A0ACD1IEL0_9EURO</name>